<evidence type="ECO:0000313" key="1">
    <source>
        <dbReference type="EMBL" id="RMI40198.1"/>
    </source>
</evidence>
<name>A0A3M2LZ38_9ACTN</name>
<dbReference type="OrthoDB" id="3468737at2"/>
<sequence>MPARSAGTKATGTVRLSAPAKVGGTSVDLRLTHVSGLPNSPEPKIPPYVVVPAGSREATFTVDHPAIPIWPIGITDIGADLGHPAMITAPLFVPKKYTVGVTRELRRGAWNNIGSIGLGDNRHPFGAVIELTSDTPGVQVPAKVEIRAESAGANFPIKVDDSVPLGTEIKISAKWLLSLAGTVTTTTTVDH</sequence>
<reference evidence="1 2" key="1">
    <citation type="submission" date="2018-10" db="EMBL/GenBank/DDBJ databases">
        <title>Isolation from soil.</title>
        <authorList>
            <person name="Hu J."/>
        </authorList>
    </citation>
    <scope>NUCLEOTIDE SEQUENCE [LARGE SCALE GENOMIC DNA]</scope>
    <source>
        <strain evidence="1 2">NEAU-Ht49</strain>
    </source>
</reference>
<gene>
    <name evidence="1" type="ORF">EBO15_27250</name>
</gene>
<protein>
    <submittedName>
        <fullName evidence="1">Uncharacterized protein</fullName>
    </submittedName>
</protein>
<organism evidence="1 2">
    <name type="scientific">Actinomadura harenae</name>
    <dbReference type="NCBI Taxonomy" id="2483351"/>
    <lineage>
        <taxon>Bacteria</taxon>
        <taxon>Bacillati</taxon>
        <taxon>Actinomycetota</taxon>
        <taxon>Actinomycetes</taxon>
        <taxon>Streptosporangiales</taxon>
        <taxon>Thermomonosporaceae</taxon>
        <taxon>Actinomadura</taxon>
    </lineage>
</organism>
<dbReference type="RefSeq" id="WP_122197304.1">
    <property type="nucleotide sequence ID" value="NZ_JBHSKC010000001.1"/>
</dbReference>
<dbReference type="EMBL" id="RFFG01000057">
    <property type="protein sequence ID" value="RMI40198.1"/>
    <property type="molecule type" value="Genomic_DNA"/>
</dbReference>
<comment type="caution">
    <text evidence="1">The sequence shown here is derived from an EMBL/GenBank/DDBJ whole genome shotgun (WGS) entry which is preliminary data.</text>
</comment>
<proteinExistence type="predicted"/>
<accession>A0A3M2LZ38</accession>
<dbReference type="AlphaFoldDB" id="A0A3M2LZ38"/>
<keyword evidence="2" id="KW-1185">Reference proteome</keyword>
<evidence type="ECO:0000313" key="2">
    <source>
        <dbReference type="Proteomes" id="UP000282674"/>
    </source>
</evidence>
<dbReference type="Proteomes" id="UP000282674">
    <property type="component" value="Unassembled WGS sequence"/>
</dbReference>